<keyword evidence="4 6" id="KW-1133">Transmembrane helix</keyword>
<dbReference type="GO" id="GO:0004659">
    <property type="term" value="F:prenyltransferase activity"/>
    <property type="evidence" value="ECO:0007669"/>
    <property type="project" value="InterPro"/>
</dbReference>
<evidence type="ECO:0000313" key="8">
    <source>
        <dbReference type="EMBL" id="CAH0377796.1"/>
    </source>
</evidence>
<evidence type="ECO:0000256" key="3">
    <source>
        <dbReference type="ARBA" id="ARBA00022692"/>
    </source>
</evidence>
<name>A0A8J2X2J6_9STRA</name>
<keyword evidence="3 6" id="KW-0812">Transmembrane</keyword>
<feature type="transmembrane region" description="Helical" evidence="6">
    <location>
        <begin position="272"/>
        <end position="292"/>
    </location>
</feature>
<dbReference type="Pfam" id="PF01040">
    <property type="entry name" value="UbiA"/>
    <property type="match status" value="1"/>
</dbReference>
<feature type="chain" id="PRO_5035201616" description="Mannosyltransferase" evidence="7">
    <location>
        <begin position="29"/>
        <end position="351"/>
    </location>
</feature>
<sequence length="351" mass="37809">MAKKRAHQLLVSIESLIVLWLVCSGADGFLTSTAAGRTLLAFAAFGNLAPQQFQDFCKTGRWFSADLVLGTIAQTTVAARHLGSRPALDACALVALFGLMQLFWANGLNLWWDFQLGADKVAGNEGDDKRLAEGKVSLQKVTRQTRSMGLITTILGICVVRRCRSQVAATLLCTTTSFLLAGYSTPPLKFKYRALGEVCLFVWAMCLNALLALVALDVNPLSPKFVGASAVAALLRAYPNFCFNVRDAKTDARVPGLRTVAILLGENGIRRAYRWSVCVVLPACAAVLAWVAQTVSDDRLTGGAPVLVSIGLVPHGVAALREPVESWAFYDHTQHVTALMLCVQTAQLLVS</sequence>
<organism evidence="8 9">
    <name type="scientific">Pelagomonas calceolata</name>
    <dbReference type="NCBI Taxonomy" id="35677"/>
    <lineage>
        <taxon>Eukaryota</taxon>
        <taxon>Sar</taxon>
        <taxon>Stramenopiles</taxon>
        <taxon>Ochrophyta</taxon>
        <taxon>Pelagophyceae</taxon>
        <taxon>Pelagomonadales</taxon>
        <taxon>Pelagomonadaceae</taxon>
        <taxon>Pelagomonas</taxon>
    </lineage>
</organism>
<evidence type="ECO:0000256" key="2">
    <source>
        <dbReference type="ARBA" id="ARBA00022679"/>
    </source>
</evidence>
<feature type="transmembrane region" description="Helical" evidence="6">
    <location>
        <begin position="167"/>
        <end position="186"/>
    </location>
</feature>
<feature type="signal peptide" evidence="7">
    <location>
        <begin position="1"/>
        <end position="28"/>
    </location>
</feature>
<evidence type="ECO:0008006" key="10">
    <source>
        <dbReference type="Google" id="ProtNLM"/>
    </source>
</evidence>
<evidence type="ECO:0000256" key="6">
    <source>
        <dbReference type="SAM" id="Phobius"/>
    </source>
</evidence>
<dbReference type="EMBL" id="CAKKNE010000005">
    <property type="protein sequence ID" value="CAH0377796.1"/>
    <property type="molecule type" value="Genomic_DNA"/>
</dbReference>
<dbReference type="PANTHER" id="PTHR13929">
    <property type="entry name" value="1,4-DIHYDROXY-2-NAPHTHOATE OCTAPRENYLTRANSFERASE"/>
    <property type="match status" value="1"/>
</dbReference>
<dbReference type="PANTHER" id="PTHR13929:SF0">
    <property type="entry name" value="UBIA PRENYLTRANSFERASE DOMAIN-CONTAINING PROTEIN 1"/>
    <property type="match status" value="1"/>
</dbReference>
<protein>
    <recommendedName>
        <fullName evidence="10">Mannosyltransferase</fullName>
    </recommendedName>
</protein>
<reference evidence="8" key="1">
    <citation type="submission" date="2021-11" db="EMBL/GenBank/DDBJ databases">
        <authorList>
            <consortium name="Genoscope - CEA"/>
            <person name="William W."/>
        </authorList>
    </citation>
    <scope>NUCLEOTIDE SEQUENCE</scope>
</reference>
<dbReference type="Proteomes" id="UP000789595">
    <property type="component" value="Unassembled WGS sequence"/>
</dbReference>
<dbReference type="GO" id="GO:0042371">
    <property type="term" value="P:vitamin K biosynthetic process"/>
    <property type="evidence" value="ECO:0007669"/>
    <property type="project" value="TreeGrafter"/>
</dbReference>
<keyword evidence="7" id="KW-0732">Signal</keyword>
<comment type="subcellular location">
    <subcellularLocation>
        <location evidence="1">Membrane</location>
        <topology evidence="1">Multi-pass membrane protein</topology>
    </subcellularLocation>
</comment>
<keyword evidence="9" id="KW-1185">Reference proteome</keyword>
<feature type="transmembrane region" description="Helical" evidence="6">
    <location>
        <begin position="198"/>
        <end position="216"/>
    </location>
</feature>
<dbReference type="AlphaFoldDB" id="A0A8J2X2J6"/>
<comment type="caution">
    <text evidence="8">The sequence shown here is derived from an EMBL/GenBank/DDBJ whole genome shotgun (WGS) entry which is preliminary data.</text>
</comment>
<evidence type="ECO:0000256" key="7">
    <source>
        <dbReference type="SAM" id="SignalP"/>
    </source>
</evidence>
<proteinExistence type="predicted"/>
<evidence type="ECO:0000313" key="9">
    <source>
        <dbReference type="Proteomes" id="UP000789595"/>
    </source>
</evidence>
<dbReference type="GO" id="GO:0016020">
    <property type="term" value="C:membrane"/>
    <property type="evidence" value="ECO:0007669"/>
    <property type="project" value="UniProtKB-SubCell"/>
</dbReference>
<evidence type="ECO:0000256" key="4">
    <source>
        <dbReference type="ARBA" id="ARBA00022989"/>
    </source>
</evidence>
<evidence type="ECO:0000256" key="5">
    <source>
        <dbReference type="ARBA" id="ARBA00023136"/>
    </source>
</evidence>
<gene>
    <name evidence="8" type="ORF">PECAL_5P23150</name>
</gene>
<keyword evidence="5 6" id="KW-0472">Membrane</keyword>
<accession>A0A8J2X2J6</accession>
<keyword evidence="2" id="KW-0808">Transferase</keyword>
<dbReference type="GO" id="GO:0009234">
    <property type="term" value="P:menaquinone biosynthetic process"/>
    <property type="evidence" value="ECO:0007669"/>
    <property type="project" value="TreeGrafter"/>
</dbReference>
<dbReference type="InterPro" id="IPR000537">
    <property type="entry name" value="UbiA_prenyltransferase"/>
</dbReference>
<dbReference type="OrthoDB" id="203513at2759"/>
<evidence type="ECO:0000256" key="1">
    <source>
        <dbReference type="ARBA" id="ARBA00004141"/>
    </source>
</evidence>
<dbReference type="InterPro" id="IPR026046">
    <property type="entry name" value="UBIAD1"/>
</dbReference>